<accession>A0A0P7Z666</accession>
<dbReference type="EMBL" id="LJZQ01000003">
    <property type="protein sequence ID" value="KPQ30003.1"/>
    <property type="molecule type" value="Genomic_DNA"/>
</dbReference>
<name>A0A0P7Z666_9GAMM</name>
<organism evidence="1 2">
    <name type="scientific">Marinobacter excellens HL-55</name>
    <dbReference type="NCBI Taxonomy" id="1305731"/>
    <lineage>
        <taxon>Bacteria</taxon>
        <taxon>Pseudomonadati</taxon>
        <taxon>Pseudomonadota</taxon>
        <taxon>Gammaproteobacteria</taxon>
        <taxon>Pseudomonadales</taxon>
        <taxon>Marinobacteraceae</taxon>
        <taxon>Marinobacter</taxon>
    </lineage>
</organism>
<evidence type="ECO:0000313" key="2">
    <source>
        <dbReference type="Proteomes" id="UP000050416"/>
    </source>
</evidence>
<sequence>MEPTAKVAITNMLNAIIDSRVSTDSRVILGSVPERPASSASIAMKVPPTDNTQITNGLIHSRSLIRLKKNRSLSEVKTVTSSFRPPGHVLPCAR</sequence>
<proteinExistence type="predicted"/>
<evidence type="ECO:0000313" key="1">
    <source>
        <dbReference type="EMBL" id="KPQ30003.1"/>
    </source>
</evidence>
<gene>
    <name evidence="1" type="ORF">HLUCCX14_02685</name>
</gene>
<protein>
    <submittedName>
        <fullName evidence="1">Uncharacterized protein</fullName>
    </submittedName>
</protein>
<dbReference type="Proteomes" id="UP000050416">
    <property type="component" value="Unassembled WGS sequence"/>
</dbReference>
<comment type="caution">
    <text evidence="1">The sequence shown here is derived from an EMBL/GenBank/DDBJ whole genome shotgun (WGS) entry which is preliminary data.</text>
</comment>
<dbReference type="AlphaFoldDB" id="A0A0P7Z666"/>
<reference evidence="1 2" key="1">
    <citation type="submission" date="2015-09" db="EMBL/GenBank/DDBJ databases">
        <title>Identification and resolution of microdiversity through metagenomic sequencing of parallel consortia.</title>
        <authorList>
            <person name="Nelson W.C."/>
            <person name="Romine M.F."/>
            <person name="Lindemann S.R."/>
        </authorList>
    </citation>
    <scope>NUCLEOTIDE SEQUENCE [LARGE SCALE GENOMIC DNA]</scope>
    <source>
        <strain evidence="1">HL-55</strain>
    </source>
</reference>